<dbReference type="InterPro" id="IPR034122">
    <property type="entry name" value="Retropepsin-like_bacterial"/>
</dbReference>
<evidence type="ECO:0000313" key="2">
    <source>
        <dbReference type="Proteomes" id="UP000094313"/>
    </source>
</evidence>
<dbReference type="InterPro" id="IPR021109">
    <property type="entry name" value="Peptidase_aspartic_dom_sf"/>
</dbReference>
<dbReference type="Proteomes" id="UP000094313">
    <property type="component" value="Chromosome"/>
</dbReference>
<keyword evidence="2" id="KW-1185">Reference proteome</keyword>
<dbReference type="KEGG" id="psty:BFS30_11715"/>
<proteinExistence type="predicted"/>
<dbReference type="CDD" id="cd05483">
    <property type="entry name" value="retropepsin_like_bacteria"/>
    <property type="match status" value="1"/>
</dbReference>
<reference evidence="1 2" key="1">
    <citation type="submission" date="2016-08" db="EMBL/GenBank/DDBJ databases">
        <authorList>
            <person name="Seilhamer J.J."/>
        </authorList>
    </citation>
    <scope>NUCLEOTIDE SEQUENCE [LARGE SCALE GENOMIC DNA]</scope>
    <source>
        <strain evidence="1 2">DX4</strain>
    </source>
</reference>
<gene>
    <name evidence="1" type="ORF">BFS30_11715</name>
</gene>
<dbReference type="RefSeq" id="WP_069379469.1">
    <property type="nucleotide sequence ID" value="NZ_CP017141.1"/>
</dbReference>
<dbReference type="Gene3D" id="2.40.70.10">
    <property type="entry name" value="Acid Proteases"/>
    <property type="match status" value="2"/>
</dbReference>
<accession>A0A1D7QGJ2</accession>
<protein>
    <recommendedName>
        <fullName evidence="3">Aspartyl protease</fullName>
    </recommendedName>
</protein>
<dbReference type="AlphaFoldDB" id="A0A1D7QGJ2"/>
<dbReference type="EMBL" id="CP017141">
    <property type="protein sequence ID" value="AOM77781.1"/>
    <property type="molecule type" value="Genomic_DNA"/>
</dbReference>
<dbReference type="SUPFAM" id="SSF50630">
    <property type="entry name" value="Acid proteases"/>
    <property type="match status" value="1"/>
</dbReference>
<organism evidence="1 2">
    <name type="scientific">Pedobacter steynii</name>
    <dbReference type="NCBI Taxonomy" id="430522"/>
    <lineage>
        <taxon>Bacteria</taxon>
        <taxon>Pseudomonadati</taxon>
        <taxon>Bacteroidota</taxon>
        <taxon>Sphingobacteriia</taxon>
        <taxon>Sphingobacteriales</taxon>
        <taxon>Sphingobacteriaceae</taxon>
        <taxon>Pedobacter</taxon>
    </lineage>
</organism>
<evidence type="ECO:0000313" key="1">
    <source>
        <dbReference type="EMBL" id="AOM77781.1"/>
    </source>
</evidence>
<dbReference type="OrthoDB" id="644381at2"/>
<evidence type="ECO:0008006" key="3">
    <source>
        <dbReference type="Google" id="ProtNLM"/>
    </source>
</evidence>
<dbReference type="Pfam" id="PF13650">
    <property type="entry name" value="Asp_protease_2"/>
    <property type="match status" value="1"/>
</dbReference>
<name>A0A1D7QGJ2_9SPHI</name>
<sequence length="398" mass="43657">MKNKNKLYIIFMVLVLLMDQTVYAQQNKISRSNLRARIPFENDNGAIILTVKINGNPRPLKLLFDTGADGMAVSQHLADEIGLKVSRKQKASVVGGSVDISVSEGNVVRLDSFDLPNQSIAIFKEMDKGADGIIGNIITRNYVTKVDFDKKELSLYDFDGYEYDQNGTAIPVSFPSGLFIIPGILSVTSGQSHPANFVFDTGAAYSLICFRPFVKKNRLLVSGFKPEYNGSTTSMGLTTPTFTGKAFSFSFSDMPAIKDMPVTLMAGGGQSEDWNPGFDGSIGARLISRYNFTINLRKKEIHLVANKSYAYPNDFVIGGYLFGFDHKGNLLVQGVTAVENQNMSLKKGSSVTTLNGLSPQLLLKENKRLKALLNLPEGSKYVIESVHDGQAFKDVITK</sequence>